<sequence length="106" mass="11665">MKTDSDRWQVLAQHLGIRTIAPFELELSDSIFRFAALLPQFGATNGMVVDADWSLIAPHQSSLLAAGYGFSCVQPSDQPDDLVAVCEILSDWGWTCASPKPDWLRA</sequence>
<gene>
    <name evidence="1" type="ORF">K3152_02445</name>
</gene>
<evidence type="ECO:0000313" key="2">
    <source>
        <dbReference type="Proteomes" id="UP000783253"/>
    </source>
</evidence>
<dbReference type="EMBL" id="JAIGNK010000001">
    <property type="protein sequence ID" value="MBX7457094.1"/>
    <property type="molecule type" value="Genomic_DNA"/>
</dbReference>
<dbReference type="RefSeq" id="WP_221572443.1">
    <property type="nucleotide sequence ID" value="NZ_JAIGNK010000001.1"/>
</dbReference>
<reference evidence="1 2" key="1">
    <citation type="submission" date="2021-08" db="EMBL/GenBank/DDBJ databases">
        <title>Comparative Genomics Analysis of the Genus Qipengyuania Reveals Extensive Genetic Diversity and Metabolic Versatility, Including the Description of Fifteen Novel Species.</title>
        <authorList>
            <person name="Liu Y."/>
        </authorList>
    </citation>
    <scope>NUCLEOTIDE SEQUENCE [LARGE SCALE GENOMIC DNA]</scope>
    <source>
        <strain evidence="1 2">1NDH17</strain>
    </source>
</reference>
<organism evidence="1 2">
    <name type="scientific">Qipengyuania polymorpha</name>
    <dbReference type="NCBI Taxonomy" id="2867234"/>
    <lineage>
        <taxon>Bacteria</taxon>
        <taxon>Pseudomonadati</taxon>
        <taxon>Pseudomonadota</taxon>
        <taxon>Alphaproteobacteria</taxon>
        <taxon>Sphingomonadales</taxon>
        <taxon>Erythrobacteraceae</taxon>
        <taxon>Qipengyuania</taxon>
    </lineage>
</organism>
<name>A0ABS7IVZ5_9SPHN</name>
<evidence type="ECO:0000313" key="1">
    <source>
        <dbReference type="EMBL" id="MBX7457094.1"/>
    </source>
</evidence>
<accession>A0ABS7IVZ5</accession>
<comment type="caution">
    <text evidence="1">The sequence shown here is derived from an EMBL/GenBank/DDBJ whole genome shotgun (WGS) entry which is preliminary data.</text>
</comment>
<proteinExistence type="predicted"/>
<keyword evidence="2" id="KW-1185">Reference proteome</keyword>
<protein>
    <submittedName>
        <fullName evidence="1">Uncharacterized protein</fullName>
    </submittedName>
</protein>
<dbReference type="Proteomes" id="UP000783253">
    <property type="component" value="Unassembled WGS sequence"/>
</dbReference>